<organism evidence="4">
    <name type="scientific">Candidatus Kentrum sp. SD</name>
    <dbReference type="NCBI Taxonomy" id="2126332"/>
    <lineage>
        <taxon>Bacteria</taxon>
        <taxon>Pseudomonadati</taxon>
        <taxon>Pseudomonadota</taxon>
        <taxon>Gammaproteobacteria</taxon>
        <taxon>Candidatus Kentrum</taxon>
    </lineage>
</organism>
<gene>
    <name evidence="4" type="ORF">BECKSD772E_GA0070983_102218</name>
    <name evidence="3" type="ORF">BECKSD772F_GA0070984_100918</name>
</gene>
<feature type="compositionally biased region" description="Pro residues" evidence="1">
    <location>
        <begin position="48"/>
        <end position="62"/>
    </location>
</feature>
<evidence type="ECO:0000256" key="1">
    <source>
        <dbReference type="SAM" id="MobiDB-lite"/>
    </source>
</evidence>
<feature type="region of interest" description="Disordered" evidence="1">
    <location>
        <begin position="1"/>
        <end position="104"/>
    </location>
</feature>
<protein>
    <submittedName>
        <fullName evidence="4">Tetratricopeptide repeat-containing protein</fullName>
    </submittedName>
</protein>
<proteinExistence type="predicted"/>
<reference evidence="4" key="1">
    <citation type="submission" date="2019-02" db="EMBL/GenBank/DDBJ databases">
        <authorList>
            <person name="Gruber-Vodicka R. H."/>
            <person name="Seah K. B. B."/>
        </authorList>
    </citation>
    <scope>NUCLEOTIDE SEQUENCE</scope>
    <source>
        <strain evidence="4">BECK_S1320</strain>
        <strain evidence="3">BECK_S1321</strain>
    </source>
</reference>
<dbReference type="Gene3D" id="1.25.40.10">
    <property type="entry name" value="Tetratricopeptide repeat domain"/>
    <property type="match status" value="2"/>
</dbReference>
<keyword evidence="2" id="KW-0472">Membrane</keyword>
<dbReference type="EMBL" id="CAADFU010000022">
    <property type="protein sequence ID" value="VFK43088.1"/>
    <property type="molecule type" value="Genomic_DNA"/>
</dbReference>
<name>A0A450YNI7_9GAMM</name>
<evidence type="ECO:0000313" key="3">
    <source>
        <dbReference type="EMBL" id="VFK37037.1"/>
    </source>
</evidence>
<dbReference type="Pfam" id="PF13432">
    <property type="entry name" value="TPR_16"/>
    <property type="match status" value="2"/>
</dbReference>
<dbReference type="SUPFAM" id="SSF48452">
    <property type="entry name" value="TPR-like"/>
    <property type="match status" value="1"/>
</dbReference>
<feature type="compositionally biased region" description="Basic and acidic residues" evidence="1">
    <location>
        <begin position="290"/>
        <end position="306"/>
    </location>
</feature>
<feature type="compositionally biased region" description="Low complexity" evidence="1">
    <location>
        <begin position="220"/>
        <end position="235"/>
    </location>
</feature>
<dbReference type="EMBL" id="CAADFR010000009">
    <property type="protein sequence ID" value="VFK37037.1"/>
    <property type="molecule type" value="Genomic_DNA"/>
</dbReference>
<dbReference type="SMART" id="SM00028">
    <property type="entry name" value="TPR"/>
    <property type="match status" value="3"/>
</dbReference>
<dbReference type="AlphaFoldDB" id="A0A450YNI7"/>
<feature type="compositionally biased region" description="Low complexity" evidence="1">
    <location>
        <begin position="276"/>
        <end position="287"/>
    </location>
</feature>
<evidence type="ECO:0000313" key="4">
    <source>
        <dbReference type="EMBL" id="VFK43088.1"/>
    </source>
</evidence>
<keyword evidence="2" id="KW-1133">Transmembrane helix</keyword>
<dbReference type="InterPro" id="IPR019734">
    <property type="entry name" value="TPR_rpt"/>
</dbReference>
<evidence type="ECO:0000256" key="2">
    <source>
        <dbReference type="SAM" id="Phobius"/>
    </source>
</evidence>
<feature type="compositionally biased region" description="Basic and acidic residues" evidence="1">
    <location>
        <begin position="26"/>
        <end position="36"/>
    </location>
</feature>
<feature type="transmembrane region" description="Helical" evidence="2">
    <location>
        <begin position="142"/>
        <end position="162"/>
    </location>
</feature>
<accession>A0A450YNI7</accession>
<feature type="region of interest" description="Disordered" evidence="1">
    <location>
        <begin position="191"/>
        <end position="306"/>
    </location>
</feature>
<sequence>MNPLMRALQKARGAKWPVDSQTGDGSIRKSDHRETPSLKALSPSSEEPTPPWSLAPMTPSPVQPGARDLSPLPGPGQPEDQTRGPDVFGSIPNRDTSAEESFPEFRRISDNDAEEIPHHGPAREISPATTGITACRRYGRMALLGALPLFLSSVLAGAYVFWKVARYDPPDIPGELPPLPIPQEYAAMGYAGNDPGLGNRASDTEAAVHSRPRARTDAKVPGPVARRVAHAAAPRSLGAATEHRARKALADTATPGRPAERPTGPSERQARTGTGSPPSRRISIKSPEGASRRGDADPRAQSERIKITRVRVPDSLHAKLQAGFDAFEKGDIAGADAAYRAVFREQPDNRDALLGLAAVAMRQRQWETAAGHYLRILRGNPGDPVARAALLGLQDNLDPVVGESRIKRLLEKEPDAPYLHFSLGNLYARRSYWTEAERAYFNAYQADNANADYSYNLAVSLDHLAKRKAALTYYRRALDLAGEQSQPPGFDPNAVRRRIEAIERKP</sequence>
<keyword evidence="2" id="KW-0812">Transmembrane</keyword>
<dbReference type="InterPro" id="IPR011990">
    <property type="entry name" value="TPR-like_helical_dom_sf"/>
</dbReference>
<feature type="compositionally biased region" description="Basic and acidic residues" evidence="1">
    <location>
        <begin position="202"/>
        <end position="218"/>
    </location>
</feature>